<dbReference type="PANTHER" id="PTHR30605">
    <property type="entry name" value="ANHYDRO-N-ACETYLMURAMIC ACID KINASE"/>
    <property type="match status" value="1"/>
</dbReference>
<evidence type="ECO:0000256" key="2">
    <source>
        <dbReference type="HAMAP-Rule" id="MF_01270"/>
    </source>
</evidence>
<comment type="function">
    <text evidence="2">Catalyzes the specific phosphorylation of 1,6-anhydro-N-acetylmuramic acid (anhMurNAc) with the simultaneous cleavage of the 1,6-anhydro ring, generating MurNAc-6-P. Is required for the utilization of anhMurNAc either imported from the medium or derived from its own cell wall murein, and thus plays a role in cell wall recycling.</text>
</comment>
<keyword evidence="1 2" id="KW-0119">Carbohydrate metabolism</keyword>
<dbReference type="InterPro" id="IPR005338">
    <property type="entry name" value="Anhydro_N_Ac-Mur_kinase"/>
</dbReference>
<comment type="similarity">
    <text evidence="2">Belongs to the anhydro-N-acetylmuramic acid kinase family.</text>
</comment>
<dbReference type="GO" id="GO:0097175">
    <property type="term" value="P:1,6-anhydro-N-acetyl-beta-muramic acid catabolic process"/>
    <property type="evidence" value="ECO:0007669"/>
    <property type="project" value="UniProtKB-UniRule"/>
</dbReference>
<dbReference type="GO" id="GO:0005524">
    <property type="term" value="F:ATP binding"/>
    <property type="evidence" value="ECO:0007669"/>
    <property type="project" value="UniProtKB-UniRule"/>
</dbReference>
<dbReference type="InterPro" id="IPR043129">
    <property type="entry name" value="ATPase_NBD"/>
</dbReference>
<protein>
    <recommendedName>
        <fullName evidence="2">Anhydro-N-acetylmuramic acid kinase</fullName>
        <ecNumber evidence="2">2.7.1.170</ecNumber>
    </recommendedName>
    <alternativeName>
        <fullName evidence="2">AnhMurNAc kinase</fullName>
    </alternativeName>
</protein>
<dbReference type="UniPathway" id="UPA00544"/>
<keyword evidence="2 3" id="KW-0418">Kinase</keyword>
<dbReference type="Gene3D" id="3.30.420.40">
    <property type="match status" value="2"/>
</dbReference>
<dbReference type="PANTHER" id="PTHR30605:SF0">
    <property type="entry name" value="ANHYDRO-N-ACETYLMURAMIC ACID KINASE"/>
    <property type="match status" value="1"/>
</dbReference>
<proteinExistence type="inferred from homology"/>
<dbReference type="Pfam" id="PF03702">
    <property type="entry name" value="AnmK"/>
    <property type="match status" value="1"/>
</dbReference>
<organism evidence="3 4">
    <name type="scientific">Microvirga thermotolerans</name>
    <dbReference type="NCBI Taxonomy" id="2651334"/>
    <lineage>
        <taxon>Bacteria</taxon>
        <taxon>Pseudomonadati</taxon>
        <taxon>Pseudomonadota</taxon>
        <taxon>Alphaproteobacteria</taxon>
        <taxon>Hyphomicrobiales</taxon>
        <taxon>Methylobacteriaceae</taxon>
        <taxon>Microvirga</taxon>
    </lineage>
</organism>
<dbReference type="EMBL" id="CP045423">
    <property type="protein sequence ID" value="QFU17757.1"/>
    <property type="molecule type" value="Genomic_DNA"/>
</dbReference>
<dbReference type="KEGG" id="mico:GDR74_16890"/>
<dbReference type="NCBIfam" id="NF007141">
    <property type="entry name" value="PRK09585.1-5"/>
    <property type="match status" value="1"/>
</dbReference>
<comment type="pathway">
    <text evidence="2">Cell wall biogenesis; peptidoglycan recycling.</text>
</comment>
<keyword evidence="4" id="KW-1185">Reference proteome</keyword>
<evidence type="ECO:0000256" key="1">
    <source>
        <dbReference type="ARBA" id="ARBA00023277"/>
    </source>
</evidence>
<dbReference type="Proteomes" id="UP000325614">
    <property type="component" value="Chromosome"/>
</dbReference>
<dbReference type="GO" id="GO:0016301">
    <property type="term" value="F:kinase activity"/>
    <property type="evidence" value="ECO:0007669"/>
    <property type="project" value="UniProtKB-KW"/>
</dbReference>
<accession>A0A5P9JYS4</accession>
<sequence>MARNTPMKAIGVISGTSMDGIDVSIVETDGDMTVRPGPGHTYPYSDALRRDLLDLIAEPARAQSEPLEELERAVTDAHIAAIRRFMEENAILPSEVGLVGFHGQTVYHRPEIRFTRQLGLGTRVAKVLGIDTVDRFRHADVASGGEGAPFVPLYHRALANGLEQPLMILNLGGVGNVTYIDGDTVIAFDTGPASALLDDFVLRRRGLAYDEDGRIAASGRADPRLVAEFMANPYFDRPAPKSLDRQDFHARAKGVETLSDEDGAATLAEFTVESVAAALRHVPKAPRRWLVTGGGRRNAHFMRRLRERLGVSVEPVESVGWNGDFLEAQAFGYLAVRSVRGLPLSLPTTTGVPHPMPGGELHRAA</sequence>
<dbReference type="GO" id="GO:0006040">
    <property type="term" value="P:amino sugar metabolic process"/>
    <property type="evidence" value="ECO:0007669"/>
    <property type="project" value="InterPro"/>
</dbReference>
<reference evidence="3 4" key="1">
    <citation type="submission" date="2019-10" db="EMBL/GenBank/DDBJ databases">
        <title>Isolation, Identification of Microvirga thermotolerans HR1, a novel thermophilic bacterium and Comparative Genomics of the genus Microvirga.</title>
        <authorList>
            <person name="Li J."/>
            <person name="Zhang W."/>
            <person name="Lin M."/>
            <person name="Wang J."/>
        </authorList>
    </citation>
    <scope>NUCLEOTIDE SEQUENCE [LARGE SCALE GENOMIC DNA]</scope>
    <source>
        <strain evidence="3 4">HR1</strain>
    </source>
</reference>
<dbReference type="SUPFAM" id="SSF53067">
    <property type="entry name" value="Actin-like ATPase domain"/>
    <property type="match status" value="1"/>
</dbReference>
<evidence type="ECO:0000313" key="3">
    <source>
        <dbReference type="EMBL" id="QFU17757.1"/>
    </source>
</evidence>
<keyword evidence="2" id="KW-0547">Nucleotide-binding</keyword>
<keyword evidence="2" id="KW-0067">ATP-binding</keyword>
<gene>
    <name evidence="2" type="primary">anmK</name>
    <name evidence="3" type="ORF">GDR74_16890</name>
</gene>
<keyword evidence="2 3" id="KW-0808">Transferase</keyword>
<dbReference type="GO" id="GO:0009254">
    <property type="term" value="P:peptidoglycan turnover"/>
    <property type="evidence" value="ECO:0007669"/>
    <property type="project" value="UniProtKB-UniRule"/>
</dbReference>
<feature type="binding site" evidence="2">
    <location>
        <begin position="15"/>
        <end position="22"/>
    </location>
    <ligand>
        <name>ATP</name>
        <dbReference type="ChEBI" id="CHEBI:30616"/>
    </ligand>
</feature>
<evidence type="ECO:0000313" key="4">
    <source>
        <dbReference type="Proteomes" id="UP000325614"/>
    </source>
</evidence>
<comment type="pathway">
    <text evidence="2">Amino-sugar metabolism; 1,6-anhydro-N-acetylmuramate degradation.</text>
</comment>
<dbReference type="UniPathway" id="UPA00343"/>
<dbReference type="GO" id="GO:0016773">
    <property type="term" value="F:phosphotransferase activity, alcohol group as acceptor"/>
    <property type="evidence" value="ECO:0007669"/>
    <property type="project" value="UniProtKB-UniRule"/>
</dbReference>
<dbReference type="HAMAP" id="MF_01270">
    <property type="entry name" value="AnhMurNAc_kinase"/>
    <property type="match status" value="1"/>
</dbReference>
<dbReference type="EC" id="2.7.1.170" evidence="2"/>
<comment type="catalytic activity">
    <reaction evidence="2">
        <text>1,6-anhydro-N-acetyl-beta-muramate + ATP + H2O = N-acetyl-D-muramate 6-phosphate + ADP + H(+)</text>
        <dbReference type="Rhea" id="RHEA:24952"/>
        <dbReference type="ChEBI" id="CHEBI:15377"/>
        <dbReference type="ChEBI" id="CHEBI:15378"/>
        <dbReference type="ChEBI" id="CHEBI:30616"/>
        <dbReference type="ChEBI" id="CHEBI:58690"/>
        <dbReference type="ChEBI" id="CHEBI:58722"/>
        <dbReference type="ChEBI" id="CHEBI:456216"/>
        <dbReference type="EC" id="2.7.1.170"/>
    </reaction>
</comment>
<name>A0A5P9JYS4_9HYPH</name>
<dbReference type="AlphaFoldDB" id="A0A5P9JYS4"/>